<feature type="transmembrane region" description="Helical" evidence="6">
    <location>
        <begin position="131"/>
        <end position="152"/>
    </location>
</feature>
<evidence type="ECO:0000256" key="6">
    <source>
        <dbReference type="SAM" id="Phobius"/>
    </source>
</evidence>
<dbReference type="GO" id="GO:0016020">
    <property type="term" value="C:membrane"/>
    <property type="evidence" value="ECO:0007669"/>
    <property type="project" value="UniProtKB-SubCell"/>
</dbReference>
<dbReference type="PANTHER" id="PTHR31272:SF4">
    <property type="entry name" value="CYTOCHROME C-TYPE BIOGENESIS PROTEIN HI_1454-RELATED"/>
    <property type="match status" value="1"/>
</dbReference>
<reference evidence="8" key="1">
    <citation type="submission" date="2022-12" db="EMBL/GenBank/DDBJ databases">
        <title>Paraconexibacter alkalitolerans sp. nov. and Baekduia alba sp. nov., isolated from soil and emended description of the genera Paraconexibacter (Chun et al., 2020) and Baekduia (An et al., 2020).</title>
        <authorList>
            <person name="Vieira S."/>
            <person name="Huber K.J."/>
            <person name="Geppert A."/>
            <person name="Wolf J."/>
            <person name="Neumann-Schaal M."/>
            <person name="Muesken M."/>
            <person name="Overmann J."/>
        </authorList>
    </citation>
    <scope>NUCLEOTIDE SEQUENCE</scope>
    <source>
        <strain evidence="8">AEG42_29</strain>
    </source>
</reference>
<evidence type="ECO:0000256" key="5">
    <source>
        <dbReference type="ARBA" id="ARBA00023136"/>
    </source>
</evidence>
<keyword evidence="4 6" id="KW-1133">Transmembrane helix</keyword>
<dbReference type="PANTHER" id="PTHR31272">
    <property type="entry name" value="CYTOCHROME C-TYPE BIOGENESIS PROTEIN HI_1454-RELATED"/>
    <property type="match status" value="1"/>
</dbReference>
<evidence type="ECO:0000256" key="2">
    <source>
        <dbReference type="ARBA" id="ARBA00006143"/>
    </source>
</evidence>
<feature type="transmembrane region" description="Helical" evidence="6">
    <location>
        <begin position="101"/>
        <end position="119"/>
    </location>
</feature>
<evidence type="ECO:0000256" key="1">
    <source>
        <dbReference type="ARBA" id="ARBA00004141"/>
    </source>
</evidence>
<organism evidence="8">
    <name type="scientific">Paraconexibacter sp. AEG42_29</name>
    <dbReference type="NCBI Taxonomy" id="2997339"/>
    <lineage>
        <taxon>Bacteria</taxon>
        <taxon>Bacillati</taxon>
        <taxon>Actinomycetota</taxon>
        <taxon>Thermoleophilia</taxon>
        <taxon>Solirubrobacterales</taxon>
        <taxon>Paraconexibacteraceae</taxon>
        <taxon>Paraconexibacter</taxon>
    </lineage>
</organism>
<feature type="transmembrane region" description="Helical" evidence="6">
    <location>
        <begin position="172"/>
        <end position="197"/>
    </location>
</feature>
<sequence length="255" mass="26690">MSASLAVLAATTGDTTVLAAFAVGLISFISPCVLPLVPGYLSAVSGVSLVDIRSDERTVGAVLWPAVIFCLSFTVMFVALGMTATGLGSALRDNIETLDRVAGIFIIVMGVFFLLTPFVDRFNQEWRPETLMAKAGSGGPVVAGLAFAVAWTPCVGPTLTSILATAATSDTVGQGGVLLAFYSAGLAVPFLLTAVAFDRMASAFKWIREHYSIITVFSGLILIGMGVLMLTGELTVLNRNAQDALDSIGLDIFNR</sequence>
<comment type="similarity">
    <text evidence="2">Belongs to the DsbD family.</text>
</comment>
<proteinExistence type="inferred from homology"/>
<keyword evidence="5 6" id="KW-0472">Membrane</keyword>
<dbReference type="KEGG" id="parq:DSM112329_03798"/>
<name>A0AAU7AZ53_9ACTN</name>
<comment type="subcellular location">
    <subcellularLocation>
        <location evidence="1">Membrane</location>
        <topology evidence="1">Multi-pass membrane protein</topology>
    </subcellularLocation>
</comment>
<dbReference type="InterPro" id="IPR003834">
    <property type="entry name" value="Cyt_c_assmbl_TM_dom"/>
</dbReference>
<protein>
    <recommendedName>
        <fullName evidence="7">Cytochrome C biogenesis protein transmembrane domain-containing protein</fullName>
    </recommendedName>
</protein>
<feature type="transmembrane region" description="Helical" evidence="6">
    <location>
        <begin position="209"/>
        <end position="230"/>
    </location>
</feature>
<dbReference type="Pfam" id="PF02683">
    <property type="entry name" value="DsbD_TM"/>
    <property type="match status" value="1"/>
</dbReference>
<dbReference type="AlphaFoldDB" id="A0AAU7AZ53"/>
<dbReference type="GO" id="GO:0017004">
    <property type="term" value="P:cytochrome complex assembly"/>
    <property type="evidence" value="ECO:0007669"/>
    <property type="project" value="InterPro"/>
</dbReference>
<dbReference type="RefSeq" id="WP_354698133.1">
    <property type="nucleotide sequence ID" value="NZ_CP114014.1"/>
</dbReference>
<evidence type="ECO:0000313" key="8">
    <source>
        <dbReference type="EMBL" id="XAY06920.1"/>
    </source>
</evidence>
<evidence type="ECO:0000259" key="7">
    <source>
        <dbReference type="Pfam" id="PF02683"/>
    </source>
</evidence>
<feature type="domain" description="Cytochrome C biogenesis protein transmembrane" evidence="7">
    <location>
        <begin position="16"/>
        <end position="230"/>
    </location>
</feature>
<dbReference type="InterPro" id="IPR051790">
    <property type="entry name" value="Cytochrome_c-biogenesis_DsbD"/>
</dbReference>
<evidence type="ECO:0000256" key="3">
    <source>
        <dbReference type="ARBA" id="ARBA00022692"/>
    </source>
</evidence>
<keyword evidence="3 6" id="KW-0812">Transmembrane</keyword>
<gene>
    <name evidence="8" type="ORF">DSM112329_03798</name>
</gene>
<accession>A0AAU7AZ53</accession>
<evidence type="ECO:0000256" key="4">
    <source>
        <dbReference type="ARBA" id="ARBA00022989"/>
    </source>
</evidence>
<dbReference type="EMBL" id="CP114014">
    <property type="protein sequence ID" value="XAY06920.1"/>
    <property type="molecule type" value="Genomic_DNA"/>
</dbReference>
<feature type="transmembrane region" description="Helical" evidence="6">
    <location>
        <begin position="62"/>
        <end position="81"/>
    </location>
</feature>